<dbReference type="SUPFAM" id="SSF47473">
    <property type="entry name" value="EF-hand"/>
    <property type="match status" value="2"/>
</dbReference>
<feature type="region of interest" description="Disordered" evidence="10">
    <location>
        <begin position="957"/>
        <end position="985"/>
    </location>
</feature>
<feature type="region of interest" description="Disordered" evidence="10">
    <location>
        <begin position="17"/>
        <end position="36"/>
    </location>
</feature>
<reference evidence="12" key="1">
    <citation type="submission" date="2022-12" db="EMBL/GenBank/DDBJ databases">
        <title>Genome assemblies of Blomia tropicalis.</title>
        <authorList>
            <person name="Cui Y."/>
        </authorList>
    </citation>
    <scope>NUCLEOTIDE SEQUENCE</scope>
    <source>
        <tissue evidence="12">Adult mites</tissue>
    </source>
</reference>
<dbReference type="GO" id="GO:0005758">
    <property type="term" value="C:mitochondrial intermembrane space"/>
    <property type="evidence" value="ECO:0007669"/>
    <property type="project" value="UniProtKB-SubCell"/>
</dbReference>
<gene>
    <name evidence="12" type="ORF">RDWZM_009079</name>
</gene>
<dbReference type="GO" id="GO:0005509">
    <property type="term" value="F:calcium ion binding"/>
    <property type="evidence" value="ECO:0007669"/>
    <property type="project" value="InterPro"/>
</dbReference>
<keyword evidence="7" id="KW-0496">Mitochondrion</keyword>
<dbReference type="Gene3D" id="2.10.90.10">
    <property type="entry name" value="Cystine-knot cytokines"/>
    <property type="match status" value="1"/>
</dbReference>
<keyword evidence="4" id="KW-0677">Repeat</keyword>
<evidence type="ECO:0000256" key="5">
    <source>
        <dbReference type="ARBA" id="ARBA00022792"/>
    </source>
</evidence>
<dbReference type="GO" id="GO:0036444">
    <property type="term" value="P:calcium import into the mitochondrion"/>
    <property type="evidence" value="ECO:0007669"/>
    <property type="project" value="TreeGrafter"/>
</dbReference>
<evidence type="ECO:0000256" key="7">
    <source>
        <dbReference type="ARBA" id="ARBA00023128"/>
    </source>
</evidence>
<keyword evidence="8" id="KW-0472">Membrane</keyword>
<dbReference type="InterPro" id="IPR032104">
    <property type="entry name" value="Spaetzle"/>
</dbReference>
<feature type="region of interest" description="Disordered" evidence="10">
    <location>
        <begin position="640"/>
        <end position="689"/>
    </location>
</feature>
<keyword evidence="5" id="KW-0999">Mitochondrion inner membrane</keyword>
<sequence>MALKKFIGFKTADSLSVPSENEESQKQDNNIESTADNSDNILKQIVDYLNVNRNVKPKEGGFRERKIIEYENRIRAYSNPDKIFRYFATIKLVYSSGESEILMTPDDFLRSLTPGIRQPDGLGLDQFKRVDLSKERGEFDPNNSQIRPESIFYKLSRYGLINYSDFLFLLTVISVSQRHFEIAFQMFDLNGDGNIVYEEFAKVQTAILAQTSTGKKMGKAVNYKGVSSALSRYFFGSDLKRKLTIGEFTDFQNELQMELLSLEFERKNPNENGKIRDIDFAELLVVYAQLNEKKRDRMLRRVARKFDEEHNPIGINLQEYISFFRFLQNISDVDVALSVYNLAEASIDKATFKHVAKMVAHVNLTDHVIDVVFAMFDENDVNGTSESRSLSSWLQLRGKLNQRQEIPFGSGPSELIIKGNGFPIPQRSPSQFSLFPTQKHQSLQQSQPTSFPISNKLNDPLFYVPTLSDTSGIDYWLKFIEQANLDEPSIPLIEKSKNNFDNSNSLKSSTLYRRVKGNRNRNRSRGHSISRYKSRPKIMKLRPDGSKYQENDYDTEPDLLSDYSGKLKSSKPVEYDSSPRCDKFTDEICIDDFEYPENAILDEIFKRKDIFQLMYSEVKGDQPMVDGMERDEEESFSQDYYYNNNEPDTDDYGDGEQPSYPYNRTEYQNDLMDNDNDNRNQQTSSSEKNQKVTGFVCRSEVLYAKPKLARNIKGKWRVIVNAGDFTQTLRLEKCTKANSECRFISDHKYGSRCAQINAIHRLLVFEKGKGFYIDTFRVPTACTCHVHSTKQPYDQDSNTEGSTNNIKRDKPNRTLHHHHHQQQQQSLGTTSATTATSNLGETLWSLLGTGTNDRSNVKPTSINQQNYVIFPESSNSKANLELLKLLPQLSSIAPDHVLEQLLDDYGDMTIQSNGQTKLNNHRGQPFHKSSSKVTTNELQQLLLAHAASRDRDLNEPTLSYVRPTSTNVPVSSGISRNGGSNSPPPVVQLIHVPVDDRDHSQRSRFRPINVNGNKRYLFTTDGKYLQSQSKTNSSVASPPTPTIKIDETNGPESKVKADDNKETNKLKQILDKKVNFSYHPILEYISK</sequence>
<protein>
    <recommendedName>
        <fullName evidence="11">EF-hand domain-containing protein</fullName>
    </recommendedName>
</protein>
<evidence type="ECO:0000313" key="12">
    <source>
        <dbReference type="EMBL" id="KAJ6217922.1"/>
    </source>
</evidence>
<feature type="domain" description="EF-hand" evidence="11">
    <location>
        <begin position="175"/>
        <end position="210"/>
    </location>
</feature>
<evidence type="ECO:0000256" key="3">
    <source>
        <dbReference type="ARBA" id="ARBA00022723"/>
    </source>
</evidence>
<dbReference type="GO" id="GO:0051560">
    <property type="term" value="P:mitochondrial calcium ion homeostasis"/>
    <property type="evidence" value="ECO:0007669"/>
    <property type="project" value="TreeGrafter"/>
</dbReference>
<feature type="compositionally biased region" description="Basic residues" evidence="10">
    <location>
        <begin position="515"/>
        <end position="540"/>
    </location>
</feature>
<keyword evidence="6" id="KW-0809">Transit peptide</keyword>
<evidence type="ECO:0000256" key="4">
    <source>
        <dbReference type="ARBA" id="ARBA00022737"/>
    </source>
</evidence>
<comment type="similarity">
    <text evidence="9">Belongs to the MICU1 family. MICU1 subfamily.</text>
</comment>
<evidence type="ECO:0000256" key="6">
    <source>
        <dbReference type="ARBA" id="ARBA00022946"/>
    </source>
</evidence>
<evidence type="ECO:0000256" key="8">
    <source>
        <dbReference type="ARBA" id="ARBA00023136"/>
    </source>
</evidence>
<feature type="compositionally biased region" description="Polar residues" evidence="10">
    <location>
        <begin position="1028"/>
        <end position="1037"/>
    </location>
</feature>
<accession>A0A9Q0M5P4</accession>
<dbReference type="InterPro" id="IPR039800">
    <property type="entry name" value="MICU1/2/3"/>
</dbReference>
<comment type="caution">
    <text evidence="12">The sequence shown here is derived from an EMBL/GenBank/DDBJ whole genome shotgun (WGS) entry which is preliminary data.</text>
</comment>
<evidence type="ECO:0000256" key="9">
    <source>
        <dbReference type="ARBA" id="ARBA00038333"/>
    </source>
</evidence>
<organism evidence="12 13">
    <name type="scientific">Blomia tropicalis</name>
    <name type="common">Mite</name>
    <dbReference type="NCBI Taxonomy" id="40697"/>
    <lineage>
        <taxon>Eukaryota</taxon>
        <taxon>Metazoa</taxon>
        <taxon>Ecdysozoa</taxon>
        <taxon>Arthropoda</taxon>
        <taxon>Chelicerata</taxon>
        <taxon>Arachnida</taxon>
        <taxon>Acari</taxon>
        <taxon>Acariformes</taxon>
        <taxon>Sarcoptiformes</taxon>
        <taxon>Astigmata</taxon>
        <taxon>Glycyphagoidea</taxon>
        <taxon>Echimyopodidae</taxon>
        <taxon>Blomia</taxon>
    </lineage>
</organism>
<dbReference type="PANTHER" id="PTHR12294:SF1">
    <property type="entry name" value="CALCIUM UPTAKE PROTEIN 1, MITOCHONDRIAL"/>
    <property type="match status" value="1"/>
</dbReference>
<comment type="subcellular location">
    <subcellularLocation>
        <location evidence="1">Mitochondrion inner membrane</location>
    </subcellularLocation>
    <subcellularLocation>
        <location evidence="2">Mitochondrion intermembrane space</location>
    </subcellularLocation>
</comment>
<dbReference type="Pfam" id="PF16077">
    <property type="entry name" value="Spaetzle"/>
    <property type="match status" value="1"/>
</dbReference>
<evidence type="ECO:0000256" key="1">
    <source>
        <dbReference type="ARBA" id="ARBA00004273"/>
    </source>
</evidence>
<dbReference type="InterPro" id="IPR002048">
    <property type="entry name" value="EF_hand_dom"/>
</dbReference>
<dbReference type="CDD" id="cd15900">
    <property type="entry name" value="EFh_MICU"/>
    <property type="match status" value="1"/>
</dbReference>
<keyword evidence="3" id="KW-0479">Metal-binding</keyword>
<feature type="compositionally biased region" description="Basic and acidic residues" evidence="10">
    <location>
        <begin position="541"/>
        <end position="550"/>
    </location>
</feature>
<name>A0A9Q0M5P4_BLOTA</name>
<feature type="compositionally biased region" description="Low complexity" evidence="10">
    <location>
        <begin position="822"/>
        <end position="831"/>
    </location>
</feature>
<feature type="region of interest" description="Disordered" evidence="10">
    <location>
        <begin position="1028"/>
        <end position="1061"/>
    </location>
</feature>
<dbReference type="EMBL" id="JAPWDV010000003">
    <property type="protein sequence ID" value="KAJ6217922.1"/>
    <property type="molecule type" value="Genomic_DNA"/>
</dbReference>
<evidence type="ECO:0000256" key="10">
    <source>
        <dbReference type="SAM" id="MobiDB-lite"/>
    </source>
</evidence>
<dbReference type="GO" id="GO:1990246">
    <property type="term" value="C:uniplex complex"/>
    <property type="evidence" value="ECO:0007669"/>
    <property type="project" value="TreeGrafter"/>
</dbReference>
<feature type="region of interest" description="Disordered" evidence="10">
    <location>
        <begin position="515"/>
        <end position="559"/>
    </location>
</feature>
<evidence type="ECO:0000313" key="13">
    <source>
        <dbReference type="Proteomes" id="UP001142055"/>
    </source>
</evidence>
<evidence type="ECO:0000259" key="11">
    <source>
        <dbReference type="PROSITE" id="PS50222"/>
    </source>
</evidence>
<feature type="region of interest" description="Disordered" evidence="10">
    <location>
        <begin position="789"/>
        <end position="831"/>
    </location>
</feature>
<dbReference type="AlphaFoldDB" id="A0A9Q0M5P4"/>
<feature type="compositionally biased region" description="Low complexity" evidence="10">
    <location>
        <begin position="971"/>
        <end position="981"/>
    </location>
</feature>
<evidence type="ECO:0000256" key="2">
    <source>
        <dbReference type="ARBA" id="ARBA00004569"/>
    </source>
</evidence>
<dbReference type="SUPFAM" id="SSF57501">
    <property type="entry name" value="Cystine-knot cytokines"/>
    <property type="match status" value="1"/>
</dbReference>
<dbReference type="Gene3D" id="1.10.238.10">
    <property type="entry name" value="EF-hand"/>
    <property type="match status" value="1"/>
</dbReference>
<feature type="compositionally biased region" description="Polar residues" evidence="10">
    <location>
        <begin position="27"/>
        <end position="36"/>
    </location>
</feature>
<dbReference type="PROSITE" id="PS50222">
    <property type="entry name" value="EF_HAND_2"/>
    <property type="match status" value="1"/>
</dbReference>
<dbReference type="Proteomes" id="UP001142055">
    <property type="component" value="Chromosome 3"/>
</dbReference>
<dbReference type="PANTHER" id="PTHR12294">
    <property type="entry name" value="EF HAND DOMAIN FAMILY A1,A2-RELATED"/>
    <property type="match status" value="1"/>
</dbReference>
<feature type="compositionally biased region" description="Polar residues" evidence="10">
    <location>
        <begin position="789"/>
        <end position="805"/>
    </location>
</feature>
<keyword evidence="13" id="KW-1185">Reference proteome</keyword>
<dbReference type="InterPro" id="IPR011992">
    <property type="entry name" value="EF-hand-dom_pair"/>
</dbReference>
<dbReference type="InterPro" id="IPR029034">
    <property type="entry name" value="Cystine-knot_cytokine"/>
</dbReference>
<proteinExistence type="inferred from homology"/>